<sequence length="559" mass="59939">MKLTIGRKLIGGFLAVACFMVIVIGLFYRSLGDVESRFHALVDERVKVLTHAQLIQSAGLQQNDYIREYYLTQTPASIERMAEANTRVISLVEETLPFVTSEEDAGRFERLKGLALDYKERVDAALAMPADKGLREAEFSVFPVATQLAVLAENLANDQLALMTEEQQEVKDSVLWDKRLALGAGIGATVLSLAIGFLIAYAISRPIRSITAAAREIAAGNLQPKKLEVRTKDEIQELSEAFLDMMGQLRGIIGKVDEGAAQLVASAKMMSANAEMTSAATQHITDAAQEVAAGSEQQVRGAEDSARAMEEMSQGITRIAESSAAVHEVTVHARQQADEGNAAAQHAVRQMNTVYQSANLAAERVKRLGERSGEIGEIIGVMSGIASQTSLLALNASIEAARAGEQGRGFVVVASEVKKLAIQSEEAARQITELIRQVQVETAAAVKGMQEGMVQSREGLAVVESAGEAFGSIRTAIIGVVTQIEEVSATAQEMSAGTQEVAASVEETSRIARQSSRQIQEVAATTEEQLASMQEITASAGSLNTMAEELQQAVSRFKL</sequence>
<evidence type="ECO:0000313" key="1">
    <source>
        <dbReference type="EMBL" id="MFM9327571.1"/>
    </source>
</evidence>
<evidence type="ECO:0000313" key="2">
    <source>
        <dbReference type="Proteomes" id="UP001631969"/>
    </source>
</evidence>
<organism evidence="1 2">
    <name type="scientific">Paenibacillus mesotrionivorans</name>
    <dbReference type="NCBI Taxonomy" id="3160968"/>
    <lineage>
        <taxon>Bacteria</taxon>
        <taxon>Bacillati</taxon>
        <taxon>Bacillota</taxon>
        <taxon>Bacilli</taxon>
        <taxon>Bacillales</taxon>
        <taxon>Paenibacillaceae</taxon>
        <taxon>Paenibacillus</taxon>
    </lineage>
</organism>
<accession>A0ACC7NV47</accession>
<dbReference type="EMBL" id="JBJURJ010000003">
    <property type="protein sequence ID" value="MFM9327571.1"/>
    <property type="molecule type" value="Genomic_DNA"/>
</dbReference>
<proteinExistence type="predicted"/>
<comment type="caution">
    <text evidence="1">The sequence shown here is derived from an EMBL/GenBank/DDBJ whole genome shotgun (WGS) entry which is preliminary data.</text>
</comment>
<name>A0ACC7NV47_9BACL</name>
<dbReference type="Proteomes" id="UP001631969">
    <property type="component" value="Unassembled WGS sequence"/>
</dbReference>
<keyword evidence="2" id="KW-1185">Reference proteome</keyword>
<gene>
    <name evidence="1" type="ORF">ACI1P1_04570</name>
</gene>
<reference evidence="1" key="1">
    <citation type="submission" date="2024-12" db="EMBL/GenBank/DDBJ databases">
        <authorList>
            <person name="Wu N."/>
        </authorList>
    </citation>
    <scope>NUCLEOTIDE SEQUENCE</scope>
    <source>
        <strain evidence="1">P15</strain>
    </source>
</reference>
<protein>
    <submittedName>
        <fullName evidence="1">Methyl-accepting chemotaxis protein</fullName>
    </submittedName>
</protein>